<keyword evidence="1" id="KW-0472">Membrane</keyword>
<evidence type="ECO:0000256" key="1">
    <source>
        <dbReference type="SAM" id="Phobius"/>
    </source>
</evidence>
<protein>
    <submittedName>
        <fullName evidence="3">Uncharacterized protein</fullName>
    </submittedName>
</protein>
<evidence type="ECO:0000313" key="2">
    <source>
        <dbReference type="Proteomes" id="UP000887566"/>
    </source>
</evidence>
<dbReference type="Proteomes" id="UP000887566">
    <property type="component" value="Unplaced"/>
</dbReference>
<keyword evidence="1" id="KW-0812">Transmembrane</keyword>
<evidence type="ECO:0000313" key="3">
    <source>
        <dbReference type="WBParaSite" id="PSAMB.scaffold4438size14598.g24386.t1"/>
    </source>
</evidence>
<organism evidence="2 3">
    <name type="scientific">Plectus sambesii</name>
    <dbReference type="NCBI Taxonomy" id="2011161"/>
    <lineage>
        <taxon>Eukaryota</taxon>
        <taxon>Metazoa</taxon>
        <taxon>Ecdysozoa</taxon>
        <taxon>Nematoda</taxon>
        <taxon>Chromadorea</taxon>
        <taxon>Plectida</taxon>
        <taxon>Plectina</taxon>
        <taxon>Plectoidea</taxon>
        <taxon>Plectidae</taxon>
        <taxon>Plectus</taxon>
    </lineage>
</organism>
<feature type="transmembrane region" description="Helical" evidence="1">
    <location>
        <begin position="41"/>
        <end position="63"/>
    </location>
</feature>
<keyword evidence="1" id="KW-1133">Transmembrane helix</keyword>
<dbReference type="WBParaSite" id="PSAMB.scaffold4438size14598.g24386.t1">
    <property type="protein sequence ID" value="PSAMB.scaffold4438size14598.g24386.t1"/>
    <property type="gene ID" value="PSAMB.scaffold4438size14598.g24386"/>
</dbReference>
<accession>A0A914WKF8</accession>
<keyword evidence="2" id="KW-1185">Reference proteome</keyword>
<proteinExistence type="predicted"/>
<name>A0A914WKF8_9BILA</name>
<reference evidence="3" key="1">
    <citation type="submission" date="2022-11" db="UniProtKB">
        <authorList>
            <consortium name="WormBaseParasite"/>
        </authorList>
    </citation>
    <scope>IDENTIFICATION</scope>
</reference>
<dbReference type="AlphaFoldDB" id="A0A914WKF8"/>
<sequence>MNTTTAQSVISTVMEELQKNKHNCNCLKLKTAEEHLVQFKIGFFVVLGILIVIVVAAAIFGLIKAAPRIRESARRLLNGESGSHLQLNNDEDA</sequence>